<dbReference type="KEGG" id="mgod:E7746_05700"/>
<dbReference type="AlphaFoldDB" id="A0A4P7VNM0"/>
<accession>A0A4P7VNM0</accession>
<dbReference type="EMBL" id="CP039393">
    <property type="protein sequence ID" value="QCD35425.1"/>
    <property type="molecule type" value="Genomic_DNA"/>
</dbReference>
<dbReference type="Proteomes" id="UP000297031">
    <property type="component" value="Chromosome"/>
</dbReference>
<dbReference type="RefSeq" id="WP_136410148.1">
    <property type="nucleotide sequence ID" value="NZ_CP039393.1"/>
</dbReference>
<protein>
    <submittedName>
        <fullName evidence="1">Uncharacterized protein</fullName>
    </submittedName>
</protein>
<keyword evidence="2" id="KW-1185">Reference proteome</keyword>
<evidence type="ECO:0000313" key="1">
    <source>
        <dbReference type="EMBL" id="QCD35425.1"/>
    </source>
</evidence>
<reference evidence="1 2" key="1">
    <citation type="submission" date="2019-02" db="EMBL/GenBank/DDBJ databases">
        <title>Isolation and identification of novel species under the genus Muribaculum.</title>
        <authorList>
            <person name="Miyake S."/>
            <person name="Ding Y."/>
            <person name="Low A."/>
            <person name="Soh M."/>
            <person name="Seedorf H."/>
        </authorList>
    </citation>
    <scope>NUCLEOTIDE SEQUENCE [LARGE SCALE GENOMIC DNA]</scope>
    <source>
        <strain evidence="1 2">TLL-A4</strain>
    </source>
</reference>
<organism evidence="1 2">
    <name type="scientific">Muribaculum gordoncarteri</name>
    <dbReference type="NCBI Taxonomy" id="2530390"/>
    <lineage>
        <taxon>Bacteria</taxon>
        <taxon>Pseudomonadati</taxon>
        <taxon>Bacteroidota</taxon>
        <taxon>Bacteroidia</taxon>
        <taxon>Bacteroidales</taxon>
        <taxon>Muribaculaceae</taxon>
        <taxon>Muribaculum</taxon>
    </lineage>
</organism>
<dbReference type="OrthoDB" id="1029799at2"/>
<gene>
    <name evidence="1" type="ORF">E7746_05700</name>
</gene>
<name>A0A4P7VNM0_9BACT</name>
<evidence type="ECO:0000313" key="2">
    <source>
        <dbReference type="Proteomes" id="UP000297031"/>
    </source>
</evidence>
<sequence>MNENTQKIRPTLVEMKGGDTATFPIARLKSVRTQASELGAIYNRQFTTKTNRAAQTIEVRRMA</sequence>
<proteinExistence type="predicted"/>